<dbReference type="AlphaFoldDB" id="A0A4U3M1X7"/>
<dbReference type="EMBL" id="SIYF01000280">
    <property type="protein sequence ID" value="TKK81187.1"/>
    <property type="molecule type" value="Genomic_DNA"/>
</dbReference>
<dbReference type="RefSeq" id="WP_002373330.1">
    <property type="nucleotide sequence ID" value="NZ_CABHCW010000002.1"/>
</dbReference>
<proteinExistence type="predicted"/>
<accession>A0A4U3M1X7</accession>
<name>A0A4U3M1X7_ENTFL</name>
<gene>
    <name evidence="1" type="ORF">EY666_11450</name>
</gene>
<evidence type="ECO:0000313" key="2">
    <source>
        <dbReference type="Proteomes" id="UP000305511"/>
    </source>
</evidence>
<protein>
    <submittedName>
        <fullName evidence="1">Reticulocalbin-1</fullName>
    </submittedName>
</protein>
<dbReference type="Proteomes" id="UP000305511">
    <property type="component" value="Unassembled WGS sequence"/>
</dbReference>
<sequence>MLSINEKINYEDKGEFLVISLNEDGFMLEDKTSIFIFHRIEAEKFKNIDEAVSRLSKEFDTDNQNMHIVREQIKAFIEELLKYDVVVMRQ</sequence>
<organism evidence="1 2">
    <name type="scientific">Enterococcus faecalis</name>
    <name type="common">Streptococcus faecalis</name>
    <dbReference type="NCBI Taxonomy" id="1351"/>
    <lineage>
        <taxon>Bacteria</taxon>
        <taxon>Bacillati</taxon>
        <taxon>Bacillota</taxon>
        <taxon>Bacilli</taxon>
        <taxon>Lactobacillales</taxon>
        <taxon>Enterococcaceae</taxon>
        <taxon>Enterococcus</taxon>
    </lineage>
</organism>
<evidence type="ECO:0000313" key="1">
    <source>
        <dbReference type="EMBL" id="TKK81187.1"/>
    </source>
</evidence>
<comment type="caution">
    <text evidence="1">The sequence shown here is derived from an EMBL/GenBank/DDBJ whole genome shotgun (WGS) entry which is preliminary data.</text>
</comment>
<reference evidence="1 2" key="1">
    <citation type="submission" date="2019-02" db="EMBL/GenBank/DDBJ databases">
        <title>Bacteria dissemination in different level of health care in South Africa: the effectiveness of infections prevention and control.</title>
        <authorList>
            <person name="Shobo C."/>
            <person name="Amoako D.G."/>
            <person name="Allam M."/>
            <person name="Ismail A."/>
            <person name="Bester L.A."/>
            <person name="Essack S.Y."/>
        </authorList>
    </citation>
    <scope>NUCLEOTIDE SEQUENCE [LARGE SCALE GENOMIC DNA]</scope>
    <source>
        <strain evidence="1 2">2SIL2</strain>
    </source>
</reference>